<dbReference type="SUPFAM" id="SSF48498">
    <property type="entry name" value="Tetracyclin repressor-like, C-terminal domain"/>
    <property type="match status" value="1"/>
</dbReference>
<dbReference type="Gene3D" id="1.10.357.10">
    <property type="entry name" value="Tetracycline Repressor, domain 2"/>
    <property type="match status" value="1"/>
</dbReference>
<proteinExistence type="predicted"/>
<keyword evidence="2 4" id="KW-0238">DNA-binding</keyword>
<dbReference type="Pfam" id="PF13305">
    <property type="entry name" value="TetR_C_33"/>
    <property type="match status" value="1"/>
</dbReference>
<dbReference type="InterPro" id="IPR001647">
    <property type="entry name" value="HTH_TetR"/>
</dbReference>
<organism evidence="6 7">
    <name type="scientific">Pararhodobacter marinus</name>
    <dbReference type="NCBI Taxonomy" id="2184063"/>
    <lineage>
        <taxon>Bacteria</taxon>
        <taxon>Pseudomonadati</taxon>
        <taxon>Pseudomonadota</taxon>
        <taxon>Alphaproteobacteria</taxon>
        <taxon>Rhodobacterales</taxon>
        <taxon>Paracoccaceae</taxon>
        <taxon>Pararhodobacter</taxon>
    </lineage>
</organism>
<dbReference type="GO" id="GO:0000976">
    <property type="term" value="F:transcription cis-regulatory region binding"/>
    <property type="evidence" value="ECO:0007669"/>
    <property type="project" value="TreeGrafter"/>
</dbReference>
<dbReference type="OrthoDB" id="7056813at2"/>
<evidence type="ECO:0000256" key="4">
    <source>
        <dbReference type="PROSITE-ProRule" id="PRU00335"/>
    </source>
</evidence>
<dbReference type="InterPro" id="IPR050109">
    <property type="entry name" value="HTH-type_TetR-like_transc_reg"/>
</dbReference>
<dbReference type="RefSeq" id="WP_109535116.1">
    <property type="nucleotide sequence ID" value="NZ_CAXPUO010000074.1"/>
</dbReference>
<accession>A0A2U2C4S3</accession>
<gene>
    <name evidence="6" type="ORF">C4N9_20045</name>
</gene>
<dbReference type="Proteomes" id="UP000244940">
    <property type="component" value="Unassembled WGS sequence"/>
</dbReference>
<evidence type="ECO:0000256" key="2">
    <source>
        <dbReference type="ARBA" id="ARBA00023125"/>
    </source>
</evidence>
<evidence type="ECO:0000313" key="7">
    <source>
        <dbReference type="Proteomes" id="UP000244940"/>
    </source>
</evidence>
<reference evidence="6 7" key="1">
    <citation type="submission" date="2018-05" db="EMBL/GenBank/DDBJ databases">
        <title>Pararhodobacter marina sp. nov., isolated from deep-sea water of the Indian Ocean.</title>
        <authorList>
            <person name="Lai Q.Sr."/>
            <person name="Liu X."/>
            <person name="Shao Z."/>
        </authorList>
    </citation>
    <scope>NUCLEOTIDE SEQUENCE [LARGE SCALE GENOMIC DNA]</scope>
    <source>
        <strain evidence="6 7">CIC4N-9</strain>
    </source>
</reference>
<sequence length="204" mass="21613">MSKRGYHHGNLRQALVEAALDLIAEKGPTGFTMAEAAKSASVSAAAPYRHFAGREDLIAEVAAQGYDVFADVLEFAYNGGQPSPLAAFEAVGRAYLAFARKYPGHYMAMFESGISPRQTPALAQASTRANAVLSTAADALSQRIPADRRPPAAMFSAHISAMSHGIVELYTRGKPGTRSPFTPEELLEAGIGIYLRGLGLISGD</sequence>
<dbReference type="InterPro" id="IPR009057">
    <property type="entry name" value="Homeodomain-like_sf"/>
</dbReference>
<dbReference type="AlphaFoldDB" id="A0A2U2C4S3"/>
<dbReference type="PANTHER" id="PTHR30055:SF220">
    <property type="entry name" value="TETR-FAMILY REGULATORY PROTEIN"/>
    <property type="match status" value="1"/>
</dbReference>
<comment type="caution">
    <text evidence="6">The sequence shown here is derived from an EMBL/GenBank/DDBJ whole genome shotgun (WGS) entry which is preliminary data.</text>
</comment>
<evidence type="ECO:0000256" key="1">
    <source>
        <dbReference type="ARBA" id="ARBA00023015"/>
    </source>
</evidence>
<keyword evidence="3" id="KW-0804">Transcription</keyword>
<keyword evidence="7" id="KW-1185">Reference proteome</keyword>
<dbReference type="GeneID" id="94367189"/>
<dbReference type="SUPFAM" id="SSF46689">
    <property type="entry name" value="Homeodomain-like"/>
    <property type="match status" value="1"/>
</dbReference>
<keyword evidence="1" id="KW-0805">Transcription regulation</keyword>
<feature type="DNA-binding region" description="H-T-H motif" evidence="4">
    <location>
        <begin position="32"/>
        <end position="51"/>
    </location>
</feature>
<feature type="domain" description="HTH tetR-type" evidence="5">
    <location>
        <begin position="9"/>
        <end position="69"/>
    </location>
</feature>
<evidence type="ECO:0000313" key="6">
    <source>
        <dbReference type="EMBL" id="PWE26880.1"/>
    </source>
</evidence>
<evidence type="ECO:0000256" key="3">
    <source>
        <dbReference type="ARBA" id="ARBA00023163"/>
    </source>
</evidence>
<dbReference type="Pfam" id="PF00440">
    <property type="entry name" value="TetR_N"/>
    <property type="match status" value="1"/>
</dbReference>
<dbReference type="GO" id="GO:0003700">
    <property type="term" value="F:DNA-binding transcription factor activity"/>
    <property type="evidence" value="ECO:0007669"/>
    <property type="project" value="TreeGrafter"/>
</dbReference>
<dbReference type="InterPro" id="IPR025996">
    <property type="entry name" value="MT1864/Rv1816-like_C"/>
</dbReference>
<dbReference type="PROSITE" id="PS50977">
    <property type="entry name" value="HTH_TETR_2"/>
    <property type="match status" value="1"/>
</dbReference>
<evidence type="ECO:0000259" key="5">
    <source>
        <dbReference type="PROSITE" id="PS50977"/>
    </source>
</evidence>
<dbReference type="EMBL" id="QEYD01000015">
    <property type="protein sequence ID" value="PWE26880.1"/>
    <property type="molecule type" value="Genomic_DNA"/>
</dbReference>
<dbReference type="PANTHER" id="PTHR30055">
    <property type="entry name" value="HTH-TYPE TRANSCRIPTIONAL REGULATOR RUTR"/>
    <property type="match status" value="1"/>
</dbReference>
<dbReference type="InterPro" id="IPR036271">
    <property type="entry name" value="Tet_transcr_reg_TetR-rel_C_sf"/>
</dbReference>
<dbReference type="PRINTS" id="PR00455">
    <property type="entry name" value="HTHTETR"/>
</dbReference>
<name>A0A2U2C4S3_9RHOB</name>
<protein>
    <submittedName>
        <fullName evidence="6">TetR family transcriptional regulator</fullName>
    </submittedName>
</protein>